<feature type="region of interest" description="Disordered" evidence="1">
    <location>
        <begin position="215"/>
        <end position="241"/>
    </location>
</feature>
<reference evidence="2 3" key="1">
    <citation type="submission" date="2016-10" db="EMBL/GenBank/DDBJ databases">
        <title>Proteomics and genomics reveal pathogen-plant mechanisms compatible with a hemibiotrophic lifestyle of Diplodia corticola.</title>
        <authorList>
            <person name="Fernandes I."/>
            <person name="De Jonge R."/>
            <person name="Van De Peer Y."/>
            <person name="Devreese B."/>
            <person name="Alves A."/>
            <person name="Esteves A.C."/>
        </authorList>
    </citation>
    <scope>NUCLEOTIDE SEQUENCE [LARGE SCALE GENOMIC DNA]</scope>
    <source>
        <strain evidence="2 3">CBS 112549</strain>
    </source>
</reference>
<dbReference type="AlphaFoldDB" id="A0A1J9QQZ6"/>
<dbReference type="EMBL" id="MNUE01000060">
    <property type="protein sequence ID" value="OJD30442.1"/>
    <property type="molecule type" value="Genomic_DNA"/>
</dbReference>
<accession>A0A1J9QQZ6</accession>
<feature type="compositionally biased region" description="Low complexity" evidence="1">
    <location>
        <begin position="94"/>
        <end position="119"/>
    </location>
</feature>
<dbReference type="RefSeq" id="XP_020126702.1">
    <property type="nucleotide sequence ID" value="XM_020277681.1"/>
</dbReference>
<evidence type="ECO:0000256" key="1">
    <source>
        <dbReference type="SAM" id="MobiDB-lite"/>
    </source>
</evidence>
<gene>
    <name evidence="2" type="ORF">BKCO1_6000019</name>
</gene>
<dbReference type="GeneID" id="31017942"/>
<dbReference type="OrthoDB" id="3900758at2759"/>
<feature type="region of interest" description="Disordered" evidence="1">
    <location>
        <begin position="35"/>
        <end position="134"/>
    </location>
</feature>
<feature type="compositionally biased region" description="Basic and acidic residues" evidence="1">
    <location>
        <begin position="65"/>
        <end position="76"/>
    </location>
</feature>
<comment type="caution">
    <text evidence="2">The sequence shown here is derived from an EMBL/GenBank/DDBJ whole genome shotgun (WGS) entry which is preliminary data.</text>
</comment>
<proteinExistence type="predicted"/>
<evidence type="ECO:0000313" key="2">
    <source>
        <dbReference type="EMBL" id="OJD30442.1"/>
    </source>
</evidence>
<organism evidence="2 3">
    <name type="scientific">Diplodia corticola</name>
    <dbReference type="NCBI Taxonomy" id="236234"/>
    <lineage>
        <taxon>Eukaryota</taxon>
        <taxon>Fungi</taxon>
        <taxon>Dikarya</taxon>
        <taxon>Ascomycota</taxon>
        <taxon>Pezizomycotina</taxon>
        <taxon>Dothideomycetes</taxon>
        <taxon>Dothideomycetes incertae sedis</taxon>
        <taxon>Botryosphaeriales</taxon>
        <taxon>Botryosphaeriaceae</taxon>
        <taxon>Diplodia</taxon>
    </lineage>
</organism>
<dbReference type="Proteomes" id="UP000183809">
    <property type="component" value="Unassembled WGS sequence"/>
</dbReference>
<sequence>MAHQLITTRGGGGGIVTQSLPQAPHQDAAQIARIWMSGVPPPARSDQQQPQPPQRELELVAPPWKQEEDGAEEPVKKAHPGGPTSAGLDRRPAAADQTQPPCAAAQAQAQAQAQAADGRNNNHDGGDDDGSAVCAADPNEQQLQQRYSQLQSPLFGQLPAELRLQVWRHALTPAADIDRPAVAVGLLETCRRAYDETKLLVYELNQIRAHLLQSPLPPSSSSTANTKTRCTTSSSPSHWTRLLSPQQQRRTHLNLYVQPGASSAWGWNLLRWTKLAGFAPATLQLTVWFASGANWWRHHVDDMVKSVRAMRGLRRCVFEVRVELARFFAEGFEERLRELRARRIVLADGSVLVSGGRGGGGEGGGDDAAPLEYREGSRVMMDNVFGRPASLREEEQPRWVPCRDPKKGAEREMLATVIRWEAA</sequence>
<protein>
    <submittedName>
        <fullName evidence="2">Uncharacterized protein</fullName>
    </submittedName>
</protein>
<keyword evidence="3" id="KW-1185">Reference proteome</keyword>
<evidence type="ECO:0000313" key="3">
    <source>
        <dbReference type="Proteomes" id="UP000183809"/>
    </source>
</evidence>
<name>A0A1J9QQZ6_9PEZI</name>
<feature type="compositionally biased region" description="Polar residues" evidence="1">
    <location>
        <begin position="223"/>
        <end position="241"/>
    </location>
</feature>